<name>A0A9X1QI02_9BACT</name>
<evidence type="ECO:0000313" key="2">
    <source>
        <dbReference type="EMBL" id="MCF2500657.1"/>
    </source>
</evidence>
<evidence type="ECO:0000256" key="1">
    <source>
        <dbReference type="SAM" id="SignalP"/>
    </source>
</evidence>
<evidence type="ECO:0000313" key="3">
    <source>
        <dbReference type="Proteomes" id="UP001139411"/>
    </source>
</evidence>
<dbReference type="RefSeq" id="WP_235159425.1">
    <property type="nucleotide sequence ID" value="NZ_JAKFFV010000012.1"/>
</dbReference>
<feature type="signal peptide" evidence="1">
    <location>
        <begin position="1"/>
        <end position="24"/>
    </location>
</feature>
<proteinExistence type="predicted"/>
<dbReference type="Proteomes" id="UP001139411">
    <property type="component" value="Unassembled WGS sequence"/>
</dbReference>
<dbReference type="EMBL" id="JAKFFV010000012">
    <property type="protein sequence ID" value="MCF2500657.1"/>
    <property type="molecule type" value="Genomic_DNA"/>
</dbReference>
<gene>
    <name evidence="2" type="ORF">L0661_20220</name>
</gene>
<dbReference type="AlphaFoldDB" id="A0A9X1QI02"/>
<accession>A0A9X1QI02</accession>
<feature type="chain" id="PRO_5040832263" description="Secreted protein (Por secretion system target)" evidence="1">
    <location>
        <begin position="25"/>
        <end position="126"/>
    </location>
</feature>
<reference evidence="2" key="1">
    <citation type="submission" date="2022-01" db="EMBL/GenBank/DDBJ databases">
        <title>Novel species in genus Dyadobacter.</title>
        <authorList>
            <person name="Ma C."/>
        </authorList>
    </citation>
    <scope>NUCLEOTIDE SEQUENCE</scope>
    <source>
        <strain evidence="2">CY357</strain>
    </source>
</reference>
<protein>
    <recommendedName>
        <fullName evidence="4">Secreted protein (Por secretion system target)</fullName>
    </recommendedName>
</protein>
<comment type="caution">
    <text evidence="2">The sequence shown here is derived from an EMBL/GenBank/DDBJ whole genome shotgun (WGS) entry which is preliminary data.</text>
</comment>
<organism evidence="2 3">
    <name type="scientific">Dyadobacter chenhuakuii</name>
    <dbReference type="NCBI Taxonomy" id="2909339"/>
    <lineage>
        <taxon>Bacteria</taxon>
        <taxon>Pseudomonadati</taxon>
        <taxon>Bacteroidota</taxon>
        <taxon>Cytophagia</taxon>
        <taxon>Cytophagales</taxon>
        <taxon>Spirosomataceae</taxon>
        <taxon>Dyadobacter</taxon>
    </lineage>
</organism>
<evidence type="ECO:0008006" key="4">
    <source>
        <dbReference type="Google" id="ProtNLM"/>
    </source>
</evidence>
<keyword evidence="1" id="KW-0732">Signal</keyword>
<sequence length="126" mass="14126">MKTSIRTFVLAIAFTASFAFSSFAEDKETKKVTGFGTGIFVAKNHKLFVSVDKYNDANAIILVTDKKGKTIYREQLGKKVDKIRKVYDLNDLPAGDYNIEIFSDGEKVTKTISVSEPHIQRSISLR</sequence>